<evidence type="ECO:0000313" key="2">
    <source>
        <dbReference type="Proteomes" id="UP001158048"/>
    </source>
</evidence>
<evidence type="ECO:0000313" key="1">
    <source>
        <dbReference type="EMBL" id="SMQ31062.1"/>
    </source>
</evidence>
<proteinExistence type="predicted"/>
<gene>
    <name evidence="1" type="ORF">SAMN04488483_5962</name>
</gene>
<name>A0ACD2UEK9_9PSED</name>
<keyword evidence="2" id="KW-1185">Reference proteome</keyword>
<comment type="caution">
    <text evidence="1">The sequence shown here is derived from an EMBL/GenBank/DDBJ whole genome shotgun (WGS) entry which is preliminary data.</text>
</comment>
<dbReference type="Proteomes" id="UP001158048">
    <property type="component" value="Unassembled WGS sequence"/>
</dbReference>
<dbReference type="EMBL" id="FXUY01000002">
    <property type="protein sequence ID" value="SMQ31062.1"/>
    <property type="molecule type" value="Genomic_DNA"/>
</dbReference>
<organism evidence="1 2">
    <name type="scientific">Pseudomonas helmanticensis</name>
    <dbReference type="NCBI Taxonomy" id="1471381"/>
    <lineage>
        <taxon>Bacteria</taxon>
        <taxon>Pseudomonadati</taxon>
        <taxon>Pseudomonadota</taxon>
        <taxon>Gammaproteobacteria</taxon>
        <taxon>Pseudomonadales</taxon>
        <taxon>Pseudomonadaceae</taxon>
        <taxon>Pseudomonas</taxon>
    </lineage>
</organism>
<reference evidence="1" key="1">
    <citation type="submission" date="2017-05" db="EMBL/GenBank/DDBJ databases">
        <authorList>
            <person name="Varghese N."/>
            <person name="Submissions S."/>
        </authorList>
    </citation>
    <scope>NUCLEOTIDE SEQUENCE</scope>
    <source>
        <strain evidence="1">LMG 28168</strain>
    </source>
</reference>
<protein>
    <submittedName>
        <fullName evidence="1">Uncharacterized protein</fullName>
    </submittedName>
</protein>
<accession>A0ACD2UEK9</accession>
<sequence length="48" mass="5297">MSKPEGFFRPTNLGERGGVVTEQRAGGLNYLPGLFKFIERIIHCSAVC</sequence>